<dbReference type="EMBL" id="JAAPAO010000114">
    <property type="protein sequence ID" value="KAF4672285.1"/>
    <property type="molecule type" value="Genomic_DNA"/>
</dbReference>
<dbReference type="InterPro" id="IPR011011">
    <property type="entry name" value="Znf_FYVE_PHD"/>
</dbReference>
<sequence length="609" mass="66972">MISLSVGDTVVVAGLENRADLNGVVGEITSINDDERSVEIRWRAEDKLKVAQIRARNVKVIEQRPPPSFDSQGIDHEQIYKSCRVRIFGLQSSTHLNGLEATAQSKSGDGRWVVKLRSSDKWLTIAGKNLEVIDVSDENARRASKVWDYASINPSDPRWAIGQTIVREMGQTRLVGKVMKWHDYHIGASIRYEDGTSDFLPINVVKSMLLDPAIRSEALEAAKERIGRFDEKPILYNPPPPSPEPISTPMRKRRRRTEPSTDQDDSSLSSILDSGSLEASSSSIMEGTALTKSSAASSTPDRAATASSSSASRTPPKIEAEDFSPTKPVIYFNKIFCQHEGGGQDKGGKWLDMITRKLRRRKLDSSSGRTLSNSCSWIAEPFRSVTIEEVAATGVHSEDYLNDLQAVNQYINSGTTAKHPSIDLASQKCYSIIGRRRAEVPGECIMDKTTLAATLLRCAMTRDAFETVLSNDAPAALVLARPACHHVPFRLDNVDSADEGASSSNTGSQDSIKCHRCEQGDNERSLLVCDNPDCGDGWHSFCLPYSLGNDVLVMKEFRTGNWSPTTNSQLSPGSFFSINHNLSLGKAQLGIARNVWELLAGLPPKRRKP</sequence>
<evidence type="ECO:0000313" key="2">
    <source>
        <dbReference type="EMBL" id="KAF4672285.1"/>
    </source>
</evidence>
<dbReference type="Gene3D" id="3.30.40.10">
    <property type="entry name" value="Zinc/RING finger domain, C3HC4 (zinc finger)"/>
    <property type="match status" value="1"/>
</dbReference>
<dbReference type="OrthoDB" id="424012at2759"/>
<accession>A0A7J6MLA4</accession>
<name>A0A7J6MLA4_PERCH</name>
<proteinExistence type="predicted"/>
<organism evidence="2 3">
    <name type="scientific">Perkinsus chesapeaki</name>
    <name type="common">Clam parasite</name>
    <name type="synonym">Perkinsus andrewsi</name>
    <dbReference type="NCBI Taxonomy" id="330153"/>
    <lineage>
        <taxon>Eukaryota</taxon>
        <taxon>Sar</taxon>
        <taxon>Alveolata</taxon>
        <taxon>Perkinsozoa</taxon>
        <taxon>Perkinsea</taxon>
        <taxon>Perkinsida</taxon>
        <taxon>Perkinsidae</taxon>
        <taxon>Perkinsus</taxon>
    </lineage>
</organism>
<feature type="compositionally biased region" description="Pro residues" evidence="1">
    <location>
        <begin position="236"/>
        <end position="246"/>
    </location>
</feature>
<dbReference type="SUPFAM" id="SSF57903">
    <property type="entry name" value="FYVE/PHD zinc finger"/>
    <property type="match status" value="1"/>
</dbReference>
<comment type="caution">
    <text evidence="2">The sequence shown here is derived from an EMBL/GenBank/DDBJ whole genome shotgun (WGS) entry which is preliminary data.</text>
</comment>
<evidence type="ECO:0000313" key="3">
    <source>
        <dbReference type="Proteomes" id="UP000591131"/>
    </source>
</evidence>
<dbReference type="InterPro" id="IPR037138">
    <property type="entry name" value="His_deacetylse_dom_sf"/>
</dbReference>
<evidence type="ECO:0000256" key="1">
    <source>
        <dbReference type="SAM" id="MobiDB-lite"/>
    </source>
</evidence>
<reference evidence="2 3" key="1">
    <citation type="submission" date="2020-04" db="EMBL/GenBank/DDBJ databases">
        <title>Perkinsus chesapeaki whole genome sequence.</title>
        <authorList>
            <person name="Bogema D.R."/>
        </authorList>
    </citation>
    <scope>NUCLEOTIDE SEQUENCE [LARGE SCALE GENOMIC DNA]</scope>
    <source>
        <strain evidence="2">ATCC PRA-425</strain>
    </source>
</reference>
<feature type="region of interest" description="Disordered" evidence="1">
    <location>
        <begin position="230"/>
        <end position="322"/>
    </location>
</feature>
<dbReference type="Gene3D" id="3.40.800.20">
    <property type="entry name" value="Histone deacetylase domain"/>
    <property type="match status" value="1"/>
</dbReference>
<keyword evidence="3" id="KW-1185">Reference proteome</keyword>
<dbReference type="Proteomes" id="UP000591131">
    <property type="component" value="Unassembled WGS sequence"/>
</dbReference>
<feature type="compositionally biased region" description="Low complexity" evidence="1">
    <location>
        <begin position="266"/>
        <end position="315"/>
    </location>
</feature>
<dbReference type="AlphaFoldDB" id="A0A7J6MLA4"/>
<gene>
    <name evidence="2" type="ORF">FOL47_000730</name>
</gene>
<feature type="non-terminal residue" evidence="2">
    <location>
        <position position="609"/>
    </location>
</feature>
<protein>
    <submittedName>
        <fullName evidence="2">Uncharacterized protein</fullName>
    </submittedName>
</protein>
<dbReference type="InterPro" id="IPR013083">
    <property type="entry name" value="Znf_RING/FYVE/PHD"/>
</dbReference>